<geneLocation type="plasmid" evidence="1">
    <name>pNDM-1-EC12</name>
</geneLocation>
<sequence>MNIDTQQIPHTRPVQTSPLFAQTYQVLLFVLMSLM</sequence>
<name>A0A6C0NEL1_ENTCL</name>
<proteinExistence type="predicted"/>
<dbReference type="AlphaFoldDB" id="A0A6C0NEL1"/>
<dbReference type="EMBL" id="MN598004">
    <property type="protein sequence ID" value="QHW11363.1"/>
    <property type="molecule type" value="Genomic_DNA"/>
</dbReference>
<keyword evidence="1" id="KW-0614">Plasmid</keyword>
<reference evidence="1" key="1">
    <citation type="submission" date="2019-10" db="EMBL/GenBank/DDBJ databases">
        <title>Characterization of a blaNDM-1-carrying IncHI5 plasmid from Enterobacter cloacae of food animal origin.</title>
        <authorList>
            <person name="Zhu Y."/>
            <person name="Schwarz S."/>
            <person name="Liu W."/>
            <person name="Liu S."/>
            <person name="Zhang W."/>
        </authorList>
    </citation>
    <scope>NUCLEOTIDE SEQUENCE</scope>
    <source>
        <strain evidence="1">EC12</strain>
        <plasmid evidence="1">pNDM-1-EC12</plasmid>
    </source>
</reference>
<accession>A0A6C0NEL1</accession>
<organism evidence="1">
    <name type="scientific">Enterobacter cloacae</name>
    <dbReference type="NCBI Taxonomy" id="550"/>
    <lineage>
        <taxon>Bacteria</taxon>
        <taxon>Pseudomonadati</taxon>
        <taxon>Pseudomonadota</taxon>
        <taxon>Gammaproteobacteria</taxon>
        <taxon>Enterobacterales</taxon>
        <taxon>Enterobacteriaceae</taxon>
        <taxon>Enterobacter</taxon>
        <taxon>Enterobacter cloacae complex</taxon>
    </lineage>
</organism>
<evidence type="ECO:0000313" key="1">
    <source>
        <dbReference type="EMBL" id="QHW11363.1"/>
    </source>
</evidence>
<protein>
    <submittedName>
        <fullName evidence="1">Uncharacterized protein</fullName>
    </submittedName>
</protein>